<proteinExistence type="predicted"/>
<gene>
    <name evidence="1" type="ORF">DL89DRAFT_300656</name>
</gene>
<dbReference type="Proteomes" id="UP000193922">
    <property type="component" value="Unassembled WGS sequence"/>
</dbReference>
<reference evidence="1 2" key="1">
    <citation type="submission" date="2016-07" db="EMBL/GenBank/DDBJ databases">
        <title>Pervasive Adenine N6-methylation of Active Genes in Fungi.</title>
        <authorList>
            <consortium name="DOE Joint Genome Institute"/>
            <person name="Mondo S.J."/>
            <person name="Dannebaum R.O."/>
            <person name="Kuo R.C."/>
            <person name="Labutti K."/>
            <person name="Haridas S."/>
            <person name="Kuo A."/>
            <person name="Salamov A."/>
            <person name="Ahrendt S.R."/>
            <person name="Lipzen A."/>
            <person name="Sullivan W."/>
            <person name="Andreopoulos W.B."/>
            <person name="Clum A."/>
            <person name="Lindquist E."/>
            <person name="Daum C."/>
            <person name="Ramamoorthy G.K."/>
            <person name="Gryganskyi A."/>
            <person name="Culley D."/>
            <person name="Magnuson J.K."/>
            <person name="James T.Y."/>
            <person name="O'Malley M.A."/>
            <person name="Stajich J.E."/>
            <person name="Spatafora J.W."/>
            <person name="Visel A."/>
            <person name="Grigoriev I.V."/>
        </authorList>
    </citation>
    <scope>NUCLEOTIDE SEQUENCE [LARGE SCALE GENOMIC DNA]</scope>
    <source>
        <strain evidence="1 2">ATCC 12442</strain>
    </source>
</reference>
<accession>A0A1Y1WLP2</accession>
<name>A0A1Y1WLP2_9FUNG</name>
<dbReference type="EMBL" id="MCFD01000001">
    <property type="protein sequence ID" value="ORX74491.1"/>
    <property type="molecule type" value="Genomic_DNA"/>
</dbReference>
<protein>
    <submittedName>
        <fullName evidence="1">Uncharacterized protein</fullName>
    </submittedName>
</protein>
<sequence length="208" mass="22650">MHILSEPSCFLTNRTGKPQGELLGSMYPLSSSSASCFLSSSVSNGDSGYGLWDVGFSLGVRIWWRSSVSKICRSVSAKTSAKRSTNPAAIEGIMLLLHCTSTFRGKMRYASWIWPASHWWRRVHRLECLIKPSRVFVSARAAVTVTTSPPAAVNVIEFVRASSLASCCTSQSKPTKMSSRIGVTMHTMLVGGKSLPNLALRVTLCMAE</sequence>
<keyword evidence="2" id="KW-1185">Reference proteome</keyword>
<dbReference type="AlphaFoldDB" id="A0A1Y1WLP2"/>
<dbReference type="GeneID" id="63807475"/>
<organism evidence="1 2">
    <name type="scientific">Linderina pennispora</name>
    <dbReference type="NCBI Taxonomy" id="61395"/>
    <lineage>
        <taxon>Eukaryota</taxon>
        <taxon>Fungi</taxon>
        <taxon>Fungi incertae sedis</taxon>
        <taxon>Zoopagomycota</taxon>
        <taxon>Kickxellomycotina</taxon>
        <taxon>Kickxellomycetes</taxon>
        <taxon>Kickxellales</taxon>
        <taxon>Kickxellaceae</taxon>
        <taxon>Linderina</taxon>
    </lineage>
</organism>
<evidence type="ECO:0000313" key="2">
    <source>
        <dbReference type="Proteomes" id="UP000193922"/>
    </source>
</evidence>
<comment type="caution">
    <text evidence="1">The sequence shown here is derived from an EMBL/GenBank/DDBJ whole genome shotgun (WGS) entry which is preliminary data.</text>
</comment>
<evidence type="ECO:0000313" key="1">
    <source>
        <dbReference type="EMBL" id="ORX74491.1"/>
    </source>
</evidence>
<dbReference type="RefSeq" id="XP_040747702.1">
    <property type="nucleotide sequence ID" value="XM_040890827.1"/>
</dbReference>